<protein>
    <recommendedName>
        <fullName evidence="2">Large ribosomal subunit assembly factor BipA</fullName>
        <ecNumber evidence="2">3.6.5.-</ecNumber>
    </recommendedName>
    <alternativeName>
        <fullName evidence="2">GTP-binding protein BipA</fullName>
    </alternativeName>
</protein>
<dbReference type="Proteomes" id="UP000326354">
    <property type="component" value="Chromosome"/>
</dbReference>
<dbReference type="NCBIfam" id="TIGR01394">
    <property type="entry name" value="TypA_BipA"/>
    <property type="match status" value="1"/>
</dbReference>
<dbReference type="GO" id="GO:0019843">
    <property type="term" value="F:rRNA binding"/>
    <property type="evidence" value="ECO:0007669"/>
    <property type="project" value="UniProtKB-KW"/>
</dbReference>
<dbReference type="KEGG" id="uam:UABAM_00221"/>
<dbReference type="CDD" id="cd03710">
    <property type="entry name" value="BipA_TypA_C"/>
    <property type="match status" value="1"/>
</dbReference>
<dbReference type="Pfam" id="PF00679">
    <property type="entry name" value="EFG_C"/>
    <property type="match status" value="1"/>
</dbReference>
<dbReference type="InterPro" id="IPR048876">
    <property type="entry name" value="BipA_C"/>
</dbReference>
<dbReference type="InterPro" id="IPR042116">
    <property type="entry name" value="TypA/BipA_C"/>
</dbReference>
<dbReference type="CDD" id="cd03691">
    <property type="entry name" value="BipA_TypA_II"/>
    <property type="match status" value="1"/>
</dbReference>
<keyword evidence="5" id="KW-1185">Reference proteome</keyword>
<comment type="catalytic activity">
    <reaction evidence="2">
        <text>GTP + H2O = GDP + phosphate + H(+)</text>
        <dbReference type="Rhea" id="RHEA:19669"/>
        <dbReference type="ChEBI" id="CHEBI:15377"/>
        <dbReference type="ChEBI" id="CHEBI:15378"/>
        <dbReference type="ChEBI" id="CHEBI:37565"/>
        <dbReference type="ChEBI" id="CHEBI:43474"/>
        <dbReference type="ChEBI" id="CHEBI:58189"/>
    </reaction>
</comment>
<dbReference type="Gene3D" id="3.40.50.300">
    <property type="entry name" value="P-loop containing nucleotide triphosphate hydrolases"/>
    <property type="match status" value="1"/>
</dbReference>
<dbReference type="GO" id="GO:0000049">
    <property type="term" value="F:tRNA binding"/>
    <property type="evidence" value="ECO:0007669"/>
    <property type="project" value="UniProtKB-KW"/>
</dbReference>
<dbReference type="Pfam" id="PF00009">
    <property type="entry name" value="GTP_EFTU"/>
    <property type="match status" value="1"/>
</dbReference>
<evidence type="ECO:0000313" key="5">
    <source>
        <dbReference type="Proteomes" id="UP000326354"/>
    </source>
</evidence>
<dbReference type="PANTHER" id="PTHR42908">
    <property type="entry name" value="TRANSLATION ELONGATION FACTOR-RELATED"/>
    <property type="match status" value="1"/>
</dbReference>
<feature type="domain" description="Tr-type G" evidence="3">
    <location>
        <begin position="4"/>
        <end position="203"/>
    </location>
</feature>
<dbReference type="InterPro" id="IPR000795">
    <property type="entry name" value="T_Tr_GTP-bd_dom"/>
</dbReference>
<dbReference type="SUPFAM" id="SSF50447">
    <property type="entry name" value="Translation proteins"/>
    <property type="match status" value="1"/>
</dbReference>
<dbReference type="InterPro" id="IPR027417">
    <property type="entry name" value="P-loop_NTPase"/>
</dbReference>
<dbReference type="InterPro" id="IPR004161">
    <property type="entry name" value="EFTu-like_2"/>
</dbReference>
<comment type="subcellular location">
    <subcellularLocation>
        <location evidence="2">Cytoplasm</location>
    </subcellularLocation>
    <text evidence="2">Binds to ribosomes.</text>
</comment>
<keyword evidence="2" id="KW-0699">rRNA-binding</keyword>
<accession>A0A5S9F1Y2</accession>
<keyword evidence="2" id="KW-0378">Hydrolase</keyword>
<dbReference type="FunFam" id="2.40.50.250:FF:000001">
    <property type="entry name" value="GTP-binding protein TypA"/>
    <property type="match status" value="1"/>
</dbReference>
<organism evidence="4 5">
    <name type="scientific">Uabimicrobium amorphum</name>
    <dbReference type="NCBI Taxonomy" id="2596890"/>
    <lineage>
        <taxon>Bacteria</taxon>
        <taxon>Pseudomonadati</taxon>
        <taxon>Planctomycetota</taxon>
        <taxon>Candidatus Uabimicrobiia</taxon>
        <taxon>Candidatus Uabimicrobiales</taxon>
        <taxon>Candidatus Uabimicrobiaceae</taxon>
        <taxon>Candidatus Uabimicrobium</taxon>
    </lineage>
</organism>
<sequence>MDQTKIRNIAIIAHVDHGKTTLVDQLFKQSGMFRQNQVVEERLMDSMDLEKERGITISSKNGSFHYRDHLVNIIDTPGHADFGGQVERVLQMADGALLLVDAAEGPMPQTYFVLKKALAAKLPIIVVVNKIDKPAARPDWAVDEVFDLFVKLDAPDDLLDFPICYASAKNGFATLDYNETSENMIPLMDFIIDKIPHPQGDPTASLQLLVSSISYSSYLGRLGIGKITSGTLNINDQIVVMRENEAPVPARITNLYHFVGNKKEDIQSASIGQIVAVAGMDTITVGMTYTDAQNPMPLRAVELDPPTISMTFTANDSPFHGQEGKFVTSRQLRERLHREILSDVALVVEDLQDAQGYKVSGRGELHLSILIEKMRREGYEFQVTRPQVIFKTINGQRQEPYEELTIDVDEEFSGNVISNLGNRKGILLEMNTNNGLTRLKYKIPTRGLLGFRGELMTETKGTGVMNYIFAEYGDYVGPMKNRKRGTLVSAEQCKATAYALSSLQDRGKFFIKPGDNVYEGQILGEHCRDNDLAVNPGKGKKLTNVRAAGSDDAAVVEPPTIMELDRCISFINDDEMIEITPESIRLRKILLKENERRRAKKMA</sequence>
<dbReference type="RefSeq" id="WP_151966143.1">
    <property type="nucleotide sequence ID" value="NZ_AP019860.1"/>
</dbReference>
<dbReference type="FunFam" id="3.30.70.870:FF:000003">
    <property type="entry name" value="GTP-binding protein TypA"/>
    <property type="match status" value="1"/>
</dbReference>
<dbReference type="InterPro" id="IPR009000">
    <property type="entry name" value="Transl_B-barrel_sf"/>
</dbReference>
<dbReference type="GO" id="GO:0003924">
    <property type="term" value="F:GTPase activity"/>
    <property type="evidence" value="ECO:0007669"/>
    <property type="project" value="UniProtKB-UniRule"/>
</dbReference>
<evidence type="ECO:0000259" key="3">
    <source>
        <dbReference type="PROSITE" id="PS51722"/>
    </source>
</evidence>
<keyword evidence="1 2" id="KW-0342">GTP-binding</keyword>
<proteinExistence type="inferred from homology"/>
<dbReference type="CDD" id="cd01891">
    <property type="entry name" value="TypA_BipA"/>
    <property type="match status" value="1"/>
</dbReference>
<dbReference type="InterPro" id="IPR031157">
    <property type="entry name" value="G_TR_CS"/>
</dbReference>
<dbReference type="PRINTS" id="PR00315">
    <property type="entry name" value="ELONGATNFCT"/>
</dbReference>
<dbReference type="Gene3D" id="3.30.70.870">
    <property type="entry name" value="Elongation Factor G (Translational Gtpase), domain 3"/>
    <property type="match status" value="1"/>
</dbReference>
<dbReference type="GO" id="GO:0005829">
    <property type="term" value="C:cytosol"/>
    <property type="evidence" value="ECO:0007669"/>
    <property type="project" value="TreeGrafter"/>
</dbReference>
<dbReference type="GO" id="GO:0043022">
    <property type="term" value="F:ribosome binding"/>
    <property type="evidence" value="ECO:0007669"/>
    <property type="project" value="UniProtKB-UniRule"/>
</dbReference>
<dbReference type="InterPro" id="IPR000640">
    <property type="entry name" value="EFG_V-like"/>
</dbReference>
<reference evidence="4 5" key="1">
    <citation type="submission" date="2019-08" db="EMBL/GenBank/DDBJ databases">
        <title>Complete genome sequence of Candidatus Uab amorphum.</title>
        <authorList>
            <person name="Shiratori T."/>
            <person name="Suzuki S."/>
            <person name="Kakizawa Y."/>
            <person name="Ishida K."/>
        </authorList>
    </citation>
    <scope>NUCLEOTIDE SEQUENCE [LARGE SCALE GENOMIC DNA]</scope>
    <source>
        <strain evidence="4 5">SRT547</strain>
    </source>
</reference>
<dbReference type="FunFam" id="3.40.50.300:FF:000055">
    <property type="entry name" value="GTP-binding protein TypA"/>
    <property type="match status" value="1"/>
</dbReference>
<name>A0A5S9F1Y2_UABAM</name>
<dbReference type="Gene3D" id="3.30.70.240">
    <property type="match status" value="1"/>
</dbReference>
<dbReference type="SUPFAM" id="SSF52540">
    <property type="entry name" value="P-loop containing nucleoside triphosphate hydrolases"/>
    <property type="match status" value="1"/>
</dbReference>
<dbReference type="InterPro" id="IPR005225">
    <property type="entry name" value="Small_GTP-bd"/>
</dbReference>
<dbReference type="EMBL" id="AP019860">
    <property type="protein sequence ID" value="BBM81879.1"/>
    <property type="molecule type" value="Genomic_DNA"/>
</dbReference>
<dbReference type="HAMAP" id="MF_00849">
    <property type="entry name" value="BipA"/>
    <property type="match status" value="1"/>
</dbReference>
<dbReference type="PROSITE" id="PS51722">
    <property type="entry name" value="G_TR_2"/>
    <property type="match status" value="1"/>
</dbReference>
<comment type="function">
    <text evidence="2">A 50S ribosomal subunit assembly protein with GTPase activity, required for 50S subunit assembly at low temperatures, may also play a role in translation. Binds GTP and analogs. Binds the 70S ribosome between the 30S and 50S subunits, in a similar position as ribosome-bound EF-G; it contacts a number of ribosomal proteins, both rRNAs and the A-site tRNA.</text>
</comment>
<evidence type="ECO:0000313" key="4">
    <source>
        <dbReference type="EMBL" id="BBM81879.1"/>
    </source>
</evidence>
<evidence type="ECO:0000256" key="2">
    <source>
        <dbReference type="HAMAP-Rule" id="MF_00849"/>
    </source>
</evidence>
<dbReference type="InterPro" id="IPR035647">
    <property type="entry name" value="EFG_III/V"/>
</dbReference>
<gene>
    <name evidence="2" type="primary">bipA</name>
    <name evidence="4" type="ORF">UABAM_00221</name>
</gene>
<dbReference type="InterPro" id="IPR047042">
    <property type="entry name" value="BipA_II"/>
</dbReference>
<comment type="subunit">
    <text evidence="2">Monomer.</text>
</comment>
<dbReference type="GO" id="GO:1990904">
    <property type="term" value="C:ribonucleoprotein complex"/>
    <property type="evidence" value="ECO:0007669"/>
    <property type="project" value="TreeGrafter"/>
</dbReference>
<keyword evidence="2" id="KW-0820">tRNA-binding</keyword>
<dbReference type="PROSITE" id="PS00301">
    <property type="entry name" value="G_TR_1"/>
    <property type="match status" value="1"/>
</dbReference>
<keyword evidence="2" id="KW-0690">Ribosome biogenesis</keyword>
<dbReference type="AlphaFoldDB" id="A0A5S9F1Y2"/>
<keyword evidence="2" id="KW-0694">RNA-binding</keyword>
<dbReference type="InterPro" id="IPR035651">
    <property type="entry name" value="BipA_V"/>
</dbReference>
<feature type="binding site" evidence="2">
    <location>
        <begin position="16"/>
        <end position="21"/>
    </location>
    <ligand>
        <name>GTP</name>
        <dbReference type="ChEBI" id="CHEBI:37565"/>
    </ligand>
</feature>
<dbReference type="Pfam" id="PF03144">
    <property type="entry name" value="GTP_EFTU_D2"/>
    <property type="match status" value="1"/>
</dbReference>
<dbReference type="Pfam" id="PF21018">
    <property type="entry name" value="BipA_C"/>
    <property type="match status" value="1"/>
</dbReference>
<comment type="similarity">
    <text evidence="2">Belongs to the TRAFAC class translation factor GTPase superfamily. Classic translation factor GTPase family. BipA subfamily.</text>
</comment>
<dbReference type="SMART" id="SM00838">
    <property type="entry name" value="EFG_C"/>
    <property type="match status" value="1"/>
</dbReference>
<dbReference type="Gene3D" id="2.40.50.250">
    <property type="entry name" value="bipa protein"/>
    <property type="match status" value="1"/>
</dbReference>
<dbReference type="FunFam" id="3.30.70.240:FF:000002">
    <property type="entry name" value="GTP-binding protein TypA"/>
    <property type="match status" value="1"/>
</dbReference>
<dbReference type="SUPFAM" id="SSF54980">
    <property type="entry name" value="EF-G C-terminal domain-like"/>
    <property type="match status" value="2"/>
</dbReference>
<feature type="binding site" evidence="2">
    <location>
        <begin position="129"/>
        <end position="132"/>
    </location>
    <ligand>
        <name>GTP</name>
        <dbReference type="ChEBI" id="CHEBI:37565"/>
    </ligand>
</feature>
<dbReference type="InterPro" id="IPR006298">
    <property type="entry name" value="BipA"/>
</dbReference>
<evidence type="ECO:0000256" key="1">
    <source>
        <dbReference type="ARBA" id="ARBA00023134"/>
    </source>
</evidence>
<keyword evidence="2" id="KW-0547">Nucleotide-binding</keyword>
<keyword evidence="2" id="KW-0963">Cytoplasm</keyword>
<dbReference type="GO" id="GO:0000027">
    <property type="term" value="P:ribosomal large subunit assembly"/>
    <property type="evidence" value="ECO:0007669"/>
    <property type="project" value="UniProtKB-UniRule"/>
</dbReference>
<dbReference type="NCBIfam" id="TIGR00231">
    <property type="entry name" value="small_GTP"/>
    <property type="match status" value="1"/>
</dbReference>
<dbReference type="GO" id="GO:0005525">
    <property type="term" value="F:GTP binding"/>
    <property type="evidence" value="ECO:0007669"/>
    <property type="project" value="UniProtKB-UniRule"/>
</dbReference>
<dbReference type="InterPro" id="IPR047041">
    <property type="entry name" value="BipA_GTP-bd_dom"/>
</dbReference>
<dbReference type="EC" id="3.6.5.-" evidence="2"/>
<dbReference type="CDD" id="cd16263">
    <property type="entry name" value="BipA_III"/>
    <property type="match status" value="1"/>
</dbReference>
<dbReference type="InterPro" id="IPR047043">
    <property type="entry name" value="BipA_III"/>
</dbReference>
<dbReference type="PANTHER" id="PTHR42908:SF8">
    <property type="entry name" value="TR-TYPE G DOMAIN-CONTAINING PROTEIN"/>
    <property type="match status" value="1"/>
</dbReference>
<dbReference type="OrthoDB" id="9804431at2"/>
<dbReference type="Gene3D" id="2.40.30.10">
    <property type="entry name" value="Translation factors"/>
    <property type="match status" value="1"/>
</dbReference>